<dbReference type="PANTHER" id="PTHR37313:SF2">
    <property type="entry name" value="UPF0749 PROTEIN YLXX"/>
    <property type="match status" value="1"/>
</dbReference>
<accession>A0AAD1KNP5</accession>
<keyword evidence="2" id="KW-0472">Membrane</keyword>
<evidence type="ECO:0000256" key="2">
    <source>
        <dbReference type="SAM" id="Phobius"/>
    </source>
</evidence>
<dbReference type="EMBL" id="AP024747">
    <property type="protein sequence ID" value="BCY25213.1"/>
    <property type="molecule type" value="Genomic_DNA"/>
</dbReference>
<organism evidence="3 4">
    <name type="scientific">Cutibacterium modestum</name>
    <dbReference type="NCBI Taxonomy" id="2559073"/>
    <lineage>
        <taxon>Bacteria</taxon>
        <taxon>Bacillati</taxon>
        <taxon>Actinomycetota</taxon>
        <taxon>Actinomycetes</taxon>
        <taxon>Propionibacteriales</taxon>
        <taxon>Propionibacteriaceae</taxon>
        <taxon>Cutibacterium</taxon>
    </lineage>
</organism>
<feature type="transmembrane region" description="Helical" evidence="2">
    <location>
        <begin position="21"/>
        <end position="44"/>
    </location>
</feature>
<dbReference type="PANTHER" id="PTHR37313">
    <property type="entry name" value="UPF0749 PROTEIN RV1825"/>
    <property type="match status" value="1"/>
</dbReference>
<name>A0AAD1KNP5_9ACTN</name>
<proteinExistence type="inferred from homology"/>
<evidence type="ECO:0000313" key="3">
    <source>
        <dbReference type="EMBL" id="BCY25213.1"/>
    </source>
</evidence>
<dbReference type="Proteomes" id="UP000825072">
    <property type="component" value="Chromosome 1"/>
</dbReference>
<dbReference type="RefSeq" id="WP_002527275.1">
    <property type="nucleotide sequence ID" value="NZ_AP024747.1"/>
</dbReference>
<comment type="similarity">
    <text evidence="1">Belongs to the UPF0749 family.</text>
</comment>
<dbReference type="GO" id="GO:0005886">
    <property type="term" value="C:plasma membrane"/>
    <property type="evidence" value="ECO:0007669"/>
    <property type="project" value="TreeGrafter"/>
</dbReference>
<keyword evidence="2" id="KW-0812">Transmembrane</keyword>
<dbReference type="Pfam" id="PF05949">
    <property type="entry name" value="DUF881"/>
    <property type="match status" value="1"/>
</dbReference>
<evidence type="ECO:0008006" key="5">
    <source>
        <dbReference type="Google" id="ProtNLM"/>
    </source>
</evidence>
<protein>
    <recommendedName>
        <fullName evidence="5">DUF881 domain-containing protein</fullName>
    </recommendedName>
</protein>
<keyword evidence="2" id="KW-1133">Transmembrane helix</keyword>
<sequence>MPEHHDRREWAENHWRKIGKDLASVSTGQILVAIILCLCSFMVVTQVRSRHDQDAYSTMSRADLVTMLDSLSDSSRQLDSQIADLRATTRELQSGADSRKVAQREAEERLTQMKILAGTIPVHGPGIKITIDDPEDKVTSDMVLDAVEEMRDAGAEAMVLNNKVRIVANTWFAASPDGLQVSGTTVTRPYTLTIIGEPHDLKEGAKFRGGLVSQMESDKVGASVEVTTSQDLTITAVAHPQPMTHATPVR</sequence>
<dbReference type="GeneID" id="92880724"/>
<evidence type="ECO:0000256" key="1">
    <source>
        <dbReference type="ARBA" id="ARBA00009108"/>
    </source>
</evidence>
<reference evidence="3" key="1">
    <citation type="submission" date="2021-06" db="EMBL/GenBank/DDBJ databases">
        <title>Genome sequence of Cutibacterium modestum strain KB17-24694.</title>
        <authorList>
            <person name="Dekio I."/>
            <person name="Asahina A."/>
            <person name="Nishida M."/>
        </authorList>
    </citation>
    <scope>NUCLEOTIDE SEQUENCE</scope>
    <source>
        <strain evidence="3">KB17-24694</strain>
    </source>
</reference>
<dbReference type="Gene3D" id="3.30.70.1880">
    <property type="entry name" value="Protein of unknown function DUF881"/>
    <property type="match status" value="1"/>
</dbReference>
<dbReference type="AlphaFoldDB" id="A0AAD1KNP5"/>
<dbReference type="InterPro" id="IPR010273">
    <property type="entry name" value="DUF881"/>
</dbReference>
<evidence type="ECO:0000313" key="4">
    <source>
        <dbReference type="Proteomes" id="UP000825072"/>
    </source>
</evidence>
<gene>
    <name evidence="3" type="ORF">KB1_12030</name>
</gene>